<dbReference type="Proteomes" id="UP000663840">
    <property type="component" value="Unassembled WGS sequence"/>
</dbReference>
<organism evidence="1 2">
    <name type="scientific">Rhizoctonia solani</name>
    <dbReference type="NCBI Taxonomy" id="456999"/>
    <lineage>
        <taxon>Eukaryota</taxon>
        <taxon>Fungi</taxon>
        <taxon>Dikarya</taxon>
        <taxon>Basidiomycota</taxon>
        <taxon>Agaricomycotina</taxon>
        <taxon>Agaricomycetes</taxon>
        <taxon>Cantharellales</taxon>
        <taxon>Ceratobasidiaceae</taxon>
        <taxon>Rhizoctonia</taxon>
    </lineage>
</organism>
<name>A0A8H2XXM6_9AGAM</name>
<comment type="caution">
    <text evidence="1">The sequence shown here is derived from an EMBL/GenBank/DDBJ whole genome shotgun (WGS) entry which is preliminary data.</text>
</comment>
<evidence type="ECO:0000313" key="2">
    <source>
        <dbReference type="Proteomes" id="UP000663840"/>
    </source>
</evidence>
<dbReference type="EMBL" id="CAJMWR010001970">
    <property type="protein sequence ID" value="CAE6437623.1"/>
    <property type="molecule type" value="Genomic_DNA"/>
</dbReference>
<evidence type="ECO:0000313" key="1">
    <source>
        <dbReference type="EMBL" id="CAE6437623.1"/>
    </source>
</evidence>
<protein>
    <submittedName>
        <fullName evidence="1">Uncharacterized protein</fullName>
    </submittedName>
</protein>
<proteinExistence type="predicted"/>
<gene>
    <name evidence="1" type="ORF">RDB_LOCUS74109</name>
</gene>
<dbReference type="AlphaFoldDB" id="A0A8H2XXM6"/>
<sequence length="288" mass="32541">MGNTVSTHLEPMNINSKFWKDRYFEDKPIVDSEYFFPDGNIIVLVQNTAFKLYRGMLQVHSELFLGTEENAVRIKGPVSAEVFGVLCQFIFPSEVGVMPIIQPGDIKKWRPVVNGTVELGMQGAREYILNKLVEDKAVVTANAPLFLSWIQDSDEGLKELLLGCIQVLAYRQSPLSHDEARNLSGERANMVALARERVRSLFYNPNYWKVRVPGTLCRATTHHCSEGIFRAMTTQMTSTKSSKLSPEPVSLFRLVEDTMCTACRGRYADSIKQHANLEIKRCLESSPM</sequence>
<accession>A0A8H2XXM6</accession>
<reference evidence="1" key="1">
    <citation type="submission" date="2021-01" db="EMBL/GenBank/DDBJ databases">
        <authorList>
            <person name="Kaushik A."/>
        </authorList>
    </citation>
    <scope>NUCLEOTIDE SEQUENCE</scope>
    <source>
        <strain evidence="1">AG1-1A</strain>
    </source>
</reference>